<dbReference type="EMBL" id="JABAGO010000038">
    <property type="protein sequence ID" value="NMF00011.1"/>
    <property type="molecule type" value="Genomic_DNA"/>
</dbReference>
<proteinExistence type="predicted"/>
<accession>A0A848D2U1</accession>
<evidence type="ECO:0000313" key="2">
    <source>
        <dbReference type="Proteomes" id="UP000561326"/>
    </source>
</evidence>
<comment type="caution">
    <text evidence="1">The sequence shown here is derived from an EMBL/GenBank/DDBJ whole genome shotgun (WGS) entry which is preliminary data.</text>
</comment>
<dbReference type="Proteomes" id="UP000561326">
    <property type="component" value="Unassembled WGS sequence"/>
</dbReference>
<reference evidence="1 2" key="1">
    <citation type="submission" date="2020-04" db="EMBL/GenBank/DDBJ databases">
        <authorList>
            <person name="Hitch T.C.A."/>
            <person name="Wylensek D."/>
            <person name="Clavel T."/>
        </authorList>
    </citation>
    <scope>NUCLEOTIDE SEQUENCE [LARGE SCALE GENOMIC DNA]</scope>
    <source>
        <strain evidence="1 2">WB01_D5_05</strain>
    </source>
</reference>
<organism evidence="1 2">
    <name type="scientific">Aneurinibacillus aneurinilyticus</name>
    <name type="common">Bacillus aneurinolyticus</name>
    <dbReference type="NCBI Taxonomy" id="1391"/>
    <lineage>
        <taxon>Bacteria</taxon>
        <taxon>Bacillati</taxon>
        <taxon>Bacillota</taxon>
        <taxon>Bacilli</taxon>
        <taxon>Bacillales</taxon>
        <taxon>Paenibacillaceae</taxon>
        <taxon>Aneurinibacillus group</taxon>
        <taxon>Aneurinibacillus</taxon>
    </lineage>
</organism>
<sequence length="521" mass="57774">MTKLFDTGAQFPPAADIERLAKYQRGRAIFDNKQYEIAQRMTDILKDTEFAPQLNKLLICVGLADILCSKPADLLVGEPPVYETGKPDSEPVQKALNRIVEENDINAMIHEATISNAYLGDMFVKTYYNYRQDFSEVAALVGEEFTIPTPAEAIIEPVDPSLVFPETVRGSKKRFKAVNIAWVEAVETDNGVIATAFTRLAKKTEYFLNVERHLPGYIMYERYKLTPKGVDTSYDAPVPTYLIGDKVSTGREVDVVITGVPDILVKHIPYKSVIDRWQGISDVEKLESLFAAINDRLVMIDYILHKNGHPTAYGPDLDENEVKLGGAYIPITKEDATPGYMKLDGALDSAFRELETLLTLAFQLSETPDWVFGTSIKQSGNAAGGTSHTTSGGIKARFFPLLSKVKRIRAHVDKAIRDSLYNAMRLENYANEGVDGFTPYEPEYPSIIWKDGIPRDEKEEAEIAQIRTGGKATQSVQDAIKKLDNVGDMQAKESIKRIDADETRVNGTVDASIFNAPGGGN</sequence>
<protein>
    <submittedName>
        <fullName evidence="1">Phage portal protein</fullName>
    </submittedName>
</protein>
<name>A0A848D2U1_ANEAE</name>
<dbReference type="RefSeq" id="WP_168975887.1">
    <property type="nucleotide sequence ID" value="NZ_JABAGO010000038.1"/>
</dbReference>
<evidence type="ECO:0000313" key="1">
    <source>
        <dbReference type="EMBL" id="NMF00011.1"/>
    </source>
</evidence>
<gene>
    <name evidence="1" type="ORF">HF838_17400</name>
</gene>
<dbReference type="AlphaFoldDB" id="A0A848D2U1"/>